<gene>
    <name evidence="3" type="ORF">E7V67_022695</name>
</gene>
<evidence type="ECO:0000313" key="4">
    <source>
        <dbReference type="Proteomes" id="UP000321323"/>
    </source>
</evidence>
<sequence length="61" mass="6378">MNQSVDDHNSTQAPQRPSKPLRSERMAARGVDLKKKHVRTGAVAAGGLLALVGLAAMLLGS</sequence>
<feature type="transmembrane region" description="Helical" evidence="2">
    <location>
        <begin position="42"/>
        <end position="60"/>
    </location>
</feature>
<keyword evidence="2" id="KW-0812">Transmembrane</keyword>
<evidence type="ECO:0000256" key="1">
    <source>
        <dbReference type="SAM" id="MobiDB-lite"/>
    </source>
</evidence>
<protein>
    <submittedName>
        <fullName evidence="3">Uncharacterized protein</fullName>
    </submittedName>
</protein>
<keyword evidence="4" id="KW-1185">Reference proteome</keyword>
<evidence type="ECO:0000256" key="2">
    <source>
        <dbReference type="SAM" id="Phobius"/>
    </source>
</evidence>
<dbReference type="Proteomes" id="UP000321323">
    <property type="component" value="Chromosome"/>
</dbReference>
<keyword evidence="2" id="KW-1133">Transmembrane helix</keyword>
<feature type="compositionally biased region" description="Basic and acidic residues" evidence="1">
    <location>
        <begin position="21"/>
        <end position="31"/>
    </location>
</feature>
<keyword evidence="2" id="KW-0472">Membrane</keyword>
<reference evidence="3 4" key="1">
    <citation type="journal article" date="2019" name="Int. J. Syst. Evol. Microbiol.">
        <title>The Draft Whole-Genome Sequence of the Antibiotic Producer Empedobacter haloabium ATCC 31962 Provides Indications for Its Taxonomic Reclassification.</title>
        <authorList>
            <person name="Miess H."/>
            <person name="Arlt P."/>
            <person name="Apel A.K."/>
            <person name="Weber T."/>
            <person name="Nieselt K."/>
            <person name="Hanssen F."/>
            <person name="Czemmel S."/>
            <person name="Nahnsen S."/>
            <person name="Gross H."/>
        </authorList>
    </citation>
    <scope>NUCLEOTIDE SEQUENCE [LARGE SCALE GENOMIC DNA]</scope>
    <source>
        <strain evidence="3 4">ATCC 31962</strain>
    </source>
</reference>
<feature type="region of interest" description="Disordered" evidence="1">
    <location>
        <begin position="1"/>
        <end position="31"/>
    </location>
</feature>
<dbReference type="EMBL" id="CP136508">
    <property type="protein sequence ID" value="WUR12481.1"/>
    <property type="molecule type" value="Genomic_DNA"/>
</dbReference>
<name>A0ABZ1UK69_9BURK</name>
<evidence type="ECO:0000313" key="3">
    <source>
        <dbReference type="EMBL" id="WUR12481.1"/>
    </source>
</evidence>
<organism evidence="3 4">
    <name type="scientific">[Empedobacter] haloabium</name>
    <dbReference type="NCBI Taxonomy" id="592317"/>
    <lineage>
        <taxon>Bacteria</taxon>
        <taxon>Pseudomonadati</taxon>
        <taxon>Pseudomonadota</taxon>
        <taxon>Betaproteobacteria</taxon>
        <taxon>Burkholderiales</taxon>
        <taxon>Oxalobacteraceae</taxon>
        <taxon>Telluria group</taxon>
        <taxon>Telluria group incertae sedis</taxon>
    </lineage>
</organism>
<proteinExistence type="predicted"/>
<accession>A0ABZ1UK69</accession>